<dbReference type="EMBL" id="CM010723">
    <property type="protein sequence ID" value="RZC76903.1"/>
    <property type="molecule type" value="Genomic_DNA"/>
</dbReference>
<dbReference type="AlphaFoldDB" id="A0A4Y7KU83"/>
<gene>
    <name evidence="1" type="ORF">C5167_001056</name>
</gene>
<keyword evidence="2" id="KW-1185">Reference proteome</keyword>
<dbReference type="Gramene" id="RZC76903">
    <property type="protein sequence ID" value="RZC76903"/>
    <property type="gene ID" value="C5167_001056"/>
</dbReference>
<proteinExistence type="predicted"/>
<name>A0A4Y7KU83_PAPSO</name>
<reference evidence="1 2" key="1">
    <citation type="journal article" date="2018" name="Science">
        <title>The opium poppy genome and morphinan production.</title>
        <authorList>
            <person name="Guo L."/>
            <person name="Winzer T."/>
            <person name="Yang X."/>
            <person name="Li Y."/>
            <person name="Ning Z."/>
            <person name="He Z."/>
            <person name="Teodor R."/>
            <person name="Lu Y."/>
            <person name="Bowser T.A."/>
            <person name="Graham I.A."/>
            <person name="Ye K."/>
        </authorList>
    </citation>
    <scope>NUCLEOTIDE SEQUENCE [LARGE SCALE GENOMIC DNA]</scope>
    <source>
        <strain evidence="2">cv. HN1</strain>
        <tissue evidence="1">Leaves</tissue>
    </source>
</reference>
<accession>A0A4Y7KU83</accession>
<protein>
    <submittedName>
        <fullName evidence="1">Uncharacterized protein</fullName>
    </submittedName>
</protein>
<evidence type="ECO:0000313" key="2">
    <source>
        <dbReference type="Proteomes" id="UP000316621"/>
    </source>
</evidence>
<organism evidence="1 2">
    <name type="scientific">Papaver somniferum</name>
    <name type="common">Opium poppy</name>
    <dbReference type="NCBI Taxonomy" id="3469"/>
    <lineage>
        <taxon>Eukaryota</taxon>
        <taxon>Viridiplantae</taxon>
        <taxon>Streptophyta</taxon>
        <taxon>Embryophyta</taxon>
        <taxon>Tracheophyta</taxon>
        <taxon>Spermatophyta</taxon>
        <taxon>Magnoliopsida</taxon>
        <taxon>Ranunculales</taxon>
        <taxon>Papaveraceae</taxon>
        <taxon>Papaveroideae</taxon>
        <taxon>Papaver</taxon>
    </lineage>
</organism>
<evidence type="ECO:0000313" key="1">
    <source>
        <dbReference type="EMBL" id="RZC76903.1"/>
    </source>
</evidence>
<dbReference type="Proteomes" id="UP000316621">
    <property type="component" value="Chromosome 9"/>
</dbReference>
<sequence>MSGRKKMTKPDLLRSGLNINGCSRRVITNSNYSTGVEIVRRDMCVFSITVYVKQSTNSGRKTFLARRLSSLVFRGKSGSKRRFSIRVMVDKVGMPYVAL</sequence>